<proteinExistence type="predicted"/>
<name>A0A3A4KDP4_9NOCA</name>
<dbReference type="EMBL" id="QZFU01000029">
    <property type="protein sequence ID" value="RJO72172.1"/>
    <property type="molecule type" value="Genomic_DNA"/>
</dbReference>
<accession>A0A3A4KDP4</accession>
<dbReference type="Proteomes" id="UP000266677">
    <property type="component" value="Unassembled WGS sequence"/>
</dbReference>
<gene>
    <name evidence="1" type="ORF">D5S18_23690</name>
</gene>
<keyword evidence="2" id="KW-1185">Reference proteome</keyword>
<dbReference type="OrthoDB" id="4534111at2"/>
<protein>
    <submittedName>
        <fullName evidence="1">Uncharacterized protein</fullName>
    </submittedName>
</protein>
<evidence type="ECO:0000313" key="2">
    <source>
        <dbReference type="Proteomes" id="UP000266677"/>
    </source>
</evidence>
<evidence type="ECO:0000313" key="1">
    <source>
        <dbReference type="EMBL" id="RJO72172.1"/>
    </source>
</evidence>
<organism evidence="1 2">
    <name type="scientific">Nocardia panacis</name>
    <dbReference type="NCBI Taxonomy" id="2340916"/>
    <lineage>
        <taxon>Bacteria</taxon>
        <taxon>Bacillati</taxon>
        <taxon>Actinomycetota</taxon>
        <taxon>Actinomycetes</taxon>
        <taxon>Mycobacteriales</taxon>
        <taxon>Nocardiaceae</taxon>
        <taxon>Nocardia</taxon>
    </lineage>
</organism>
<comment type="caution">
    <text evidence="1">The sequence shown here is derived from an EMBL/GenBank/DDBJ whole genome shotgun (WGS) entry which is preliminary data.</text>
</comment>
<sequence>MTGDEQIGFDFGVDVAERTAWETWVDSKRRAAQIRKLLGRAGLPALPSEPWDFESDNAIQVSEVIAELFPDMESVTLPANADRIDQLACFIGEWFVRYLDAQWVDLAKHKDTPAGYNDYDGFSFYNGIKPAVAFGFAGWKTCTAELLVKYVVETEFLNIVDLVAPAYWKLRKEDGSFADLRRNLPDHPPFL</sequence>
<dbReference type="AlphaFoldDB" id="A0A3A4KDP4"/>
<dbReference type="RefSeq" id="WP_120043275.1">
    <property type="nucleotide sequence ID" value="NZ_QZFU01000029.1"/>
</dbReference>
<reference evidence="1 2" key="1">
    <citation type="submission" date="2018-09" db="EMBL/GenBank/DDBJ databases">
        <title>YIM PH21274 draft genome.</title>
        <authorList>
            <person name="Miao C."/>
        </authorList>
    </citation>
    <scope>NUCLEOTIDE SEQUENCE [LARGE SCALE GENOMIC DNA]</scope>
    <source>
        <strain evidence="1 2">YIM PH 21724</strain>
    </source>
</reference>